<keyword evidence="1" id="KW-0648">Protein biosynthesis</keyword>
<evidence type="ECO:0008006" key="5">
    <source>
        <dbReference type="Google" id="ProtNLM"/>
    </source>
</evidence>
<protein>
    <recommendedName>
        <fullName evidence="5">Translation initiation factor eIF4E3</fullName>
    </recommendedName>
</protein>
<feature type="region of interest" description="Disordered" evidence="2">
    <location>
        <begin position="319"/>
        <end position="341"/>
    </location>
</feature>
<dbReference type="FunFam" id="3.30.760.10:FF:000015">
    <property type="entry name" value="Translation initiation factor eIF4E3, putative"/>
    <property type="match status" value="1"/>
</dbReference>
<dbReference type="STRING" id="357750.A0A2S6BTT1"/>
<keyword evidence="1" id="KW-0694">RNA-binding</keyword>
<dbReference type="OrthoDB" id="590761at2759"/>
<dbReference type="Pfam" id="PF01652">
    <property type="entry name" value="IF4E"/>
    <property type="match status" value="1"/>
</dbReference>
<dbReference type="AlphaFoldDB" id="A0A2S6BTT1"/>
<dbReference type="PANTHER" id="PTHR11960">
    <property type="entry name" value="EUKARYOTIC TRANSLATION INITIATION FACTOR 4E RELATED"/>
    <property type="match status" value="1"/>
</dbReference>
<evidence type="ECO:0000313" key="3">
    <source>
        <dbReference type="EMBL" id="PPJ50872.1"/>
    </source>
</evidence>
<dbReference type="EMBL" id="PNEN01001773">
    <property type="protein sequence ID" value="PPJ50872.1"/>
    <property type="molecule type" value="Genomic_DNA"/>
</dbReference>
<dbReference type="GO" id="GO:0016281">
    <property type="term" value="C:eukaryotic translation initiation factor 4F complex"/>
    <property type="evidence" value="ECO:0007669"/>
    <property type="project" value="TreeGrafter"/>
</dbReference>
<accession>A0A2S6BTT1</accession>
<evidence type="ECO:0000256" key="2">
    <source>
        <dbReference type="SAM" id="MobiDB-lite"/>
    </source>
</evidence>
<dbReference type="Gene3D" id="3.30.760.10">
    <property type="entry name" value="RNA Cap, Translation Initiation Factor Eif4e"/>
    <property type="match status" value="1"/>
</dbReference>
<gene>
    <name evidence="3" type="ORF">CBER1_07091</name>
</gene>
<proteinExistence type="inferred from homology"/>
<dbReference type="Proteomes" id="UP000237631">
    <property type="component" value="Unassembled WGS sequence"/>
</dbReference>
<dbReference type="GO" id="GO:0000340">
    <property type="term" value="F:RNA 7-methylguanosine cap binding"/>
    <property type="evidence" value="ECO:0007669"/>
    <property type="project" value="TreeGrafter"/>
</dbReference>
<dbReference type="PANTHER" id="PTHR11960:SF18">
    <property type="entry name" value="EUKARYOTIC TRANSLATION INITIATION FACTOR 4E HOMOLOGOUS PROTEIN, ISOFORM B"/>
    <property type="match status" value="1"/>
</dbReference>
<dbReference type="GO" id="GO:0003743">
    <property type="term" value="F:translation initiation factor activity"/>
    <property type="evidence" value="ECO:0007669"/>
    <property type="project" value="UniProtKB-KW"/>
</dbReference>
<name>A0A2S6BTT1_9PEZI</name>
<dbReference type="InterPro" id="IPR023398">
    <property type="entry name" value="TIF_eIF4e-like"/>
</dbReference>
<keyword evidence="1" id="KW-0396">Initiation factor</keyword>
<dbReference type="SUPFAM" id="SSF55418">
    <property type="entry name" value="eIF4e-like"/>
    <property type="match status" value="1"/>
</dbReference>
<feature type="region of interest" description="Disordered" evidence="2">
    <location>
        <begin position="1"/>
        <end position="148"/>
    </location>
</feature>
<feature type="compositionally biased region" description="Basic and acidic residues" evidence="2">
    <location>
        <begin position="110"/>
        <end position="120"/>
    </location>
</feature>
<sequence length="341" mass="37373">MANKDTNDSPSNLWARRSNSSKVSLSTTRSDRADSHASPSIKRGFSSSGKSPFGSLSGISTSGVSSPTGTGASSAFGLGSGAFASFGGGKTPKTPGGTLDPIKAASTRQDSGDEAKEISRRPAPTSKKSLGTLSAAEPQNAAGADLSESGAEHPIKYAWVVYYRPPTSKNSDYEKSIRPMFRMDTIESFWKIYTHLKRPSQLPPVSDYHLFREGIRPVWEDDENKQGGKFTMRLKKGVADRLWERLVMTMVGDQFNEASDEVCGAVVSIRQAEDVISIWTKNNGGRNVKIRETIKRELELPMDTNILFRSHDDSIQSRVEVDKARAEKTSGRRNTNDRLEF</sequence>
<feature type="compositionally biased region" description="Low complexity" evidence="2">
    <location>
        <begin position="44"/>
        <end position="98"/>
    </location>
</feature>
<organism evidence="3 4">
    <name type="scientific">Cercospora berteroae</name>
    <dbReference type="NCBI Taxonomy" id="357750"/>
    <lineage>
        <taxon>Eukaryota</taxon>
        <taxon>Fungi</taxon>
        <taxon>Dikarya</taxon>
        <taxon>Ascomycota</taxon>
        <taxon>Pezizomycotina</taxon>
        <taxon>Dothideomycetes</taxon>
        <taxon>Dothideomycetidae</taxon>
        <taxon>Mycosphaerellales</taxon>
        <taxon>Mycosphaerellaceae</taxon>
        <taxon>Cercospora</taxon>
    </lineage>
</organism>
<reference evidence="4" key="1">
    <citation type="journal article" date="2017" name="bioRxiv">
        <title>Conservation of a gene cluster reveals novel cercosporin biosynthetic mechanisms and extends production to the genus Colletotrichum.</title>
        <authorList>
            <person name="de Jonge R."/>
            <person name="Ebert M.K."/>
            <person name="Huitt-Roehl C.R."/>
            <person name="Pal P."/>
            <person name="Suttle J.C."/>
            <person name="Spanner R.E."/>
            <person name="Neubauer J.D."/>
            <person name="Jurick W.M.II."/>
            <person name="Stott K.A."/>
            <person name="Secor G.A."/>
            <person name="Thomma B.P.H.J."/>
            <person name="Van de Peer Y."/>
            <person name="Townsend C.A."/>
            <person name="Bolton M.D."/>
        </authorList>
    </citation>
    <scope>NUCLEOTIDE SEQUENCE [LARGE SCALE GENOMIC DNA]</scope>
    <source>
        <strain evidence="4">CBS538.71</strain>
    </source>
</reference>
<comment type="similarity">
    <text evidence="1">Belongs to the eukaryotic initiation factor 4E family.</text>
</comment>
<comment type="caution">
    <text evidence="3">The sequence shown here is derived from an EMBL/GenBank/DDBJ whole genome shotgun (WGS) entry which is preliminary data.</text>
</comment>
<dbReference type="InterPro" id="IPR001040">
    <property type="entry name" value="TIF_eIF_4E"/>
</dbReference>
<keyword evidence="4" id="KW-1185">Reference proteome</keyword>
<feature type="compositionally biased region" description="Polar residues" evidence="2">
    <location>
        <begin position="8"/>
        <end position="28"/>
    </location>
</feature>
<evidence type="ECO:0000313" key="4">
    <source>
        <dbReference type="Proteomes" id="UP000237631"/>
    </source>
</evidence>
<evidence type="ECO:0000256" key="1">
    <source>
        <dbReference type="RuleBase" id="RU004374"/>
    </source>
</evidence>